<dbReference type="GO" id="GO:0052716">
    <property type="term" value="F:hydroquinone:oxygen oxidoreductase activity"/>
    <property type="evidence" value="ECO:0007669"/>
    <property type="project" value="UniProtKB-EC"/>
</dbReference>
<evidence type="ECO:0000256" key="9">
    <source>
        <dbReference type="ARBA" id="ARBA00023002"/>
    </source>
</evidence>
<keyword evidence="9 12" id="KW-0560">Oxidoreductase</keyword>
<evidence type="ECO:0000259" key="15">
    <source>
        <dbReference type="Pfam" id="PF07732"/>
    </source>
</evidence>
<dbReference type="InterPro" id="IPR001117">
    <property type="entry name" value="Cu-oxidase_2nd"/>
</dbReference>
<comment type="similarity">
    <text evidence="3 12">Belongs to the multicopper oxidase family.</text>
</comment>
<keyword evidence="12" id="KW-0732">Signal</keyword>
<dbReference type="CDD" id="cd13897">
    <property type="entry name" value="CuRO_3_LCC_plant"/>
    <property type="match status" value="1"/>
</dbReference>
<dbReference type="GO" id="GO:0005507">
    <property type="term" value="F:copper ion binding"/>
    <property type="evidence" value="ECO:0007669"/>
    <property type="project" value="InterPro"/>
</dbReference>
<dbReference type="InterPro" id="IPR011706">
    <property type="entry name" value="Cu-oxidase_C"/>
</dbReference>
<comment type="cofactor">
    <cofactor evidence="12">
        <name>Cu cation</name>
        <dbReference type="ChEBI" id="CHEBI:23378"/>
    </cofactor>
    <text evidence="12">Binds 4 Cu cations per monomer.</text>
</comment>
<dbReference type="EMBL" id="JABWDY010039312">
    <property type="protein sequence ID" value="KAF5179018.1"/>
    <property type="molecule type" value="Genomic_DNA"/>
</dbReference>
<dbReference type="InterPro" id="IPR033138">
    <property type="entry name" value="Cu_oxidase_CS"/>
</dbReference>
<keyword evidence="10 12" id="KW-0186">Copper</keyword>
<dbReference type="InterPro" id="IPR002355">
    <property type="entry name" value="Cu_oxidase_Cu_BS"/>
</dbReference>
<dbReference type="GO" id="GO:0048046">
    <property type="term" value="C:apoplast"/>
    <property type="evidence" value="ECO:0007669"/>
    <property type="project" value="UniProtKB-SubCell"/>
</dbReference>
<dbReference type="InterPro" id="IPR011707">
    <property type="entry name" value="Cu-oxidase-like_N"/>
</dbReference>
<name>A0A7J6V2V0_THATH</name>
<feature type="domain" description="Plastocyanin-like" evidence="14">
    <location>
        <begin position="409"/>
        <end position="541"/>
    </location>
</feature>
<feature type="domain" description="Plastocyanin-like" evidence="15">
    <location>
        <begin position="30"/>
        <end position="143"/>
    </location>
</feature>
<evidence type="ECO:0000313" key="16">
    <source>
        <dbReference type="EMBL" id="KAF5179018.1"/>
    </source>
</evidence>
<evidence type="ECO:0000256" key="11">
    <source>
        <dbReference type="ARBA" id="ARBA00023185"/>
    </source>
</evidence>
<reference evidence="16 17" key="1">
    <citation type="submission" date="2020-06" db="EMBL/GenBank/DDBJ databases">
        <title>Transcriptomic and genomic resources for Thalictrum thalictroides and T. hernandezii: Facilitating candidate gene discovery in an emerging model plant lineage.</title>
        <authorList>
            <person name="Arias T."/>
            <person name="Riano-Pachon D.M."/>
            <person name="Di Stilio V.S."/>
        </authorList>
    </citation>
    <scope>NUCLEOTIDE SEQUENCE [LARGE SCALE GENOMIC DNA]</scope>
    <source>
        <strain evidence="17">cv. WT478/WT964</strain>
        <tissue evidence="16">Leaves</tissue>
    </source>
</reference>
<dbReference type="FunFam" id="2.60.40.420:FF:000062">
    <property type="entry name" value="Laccase"/>
    <property type="match status" value="1"/>
</dbReference>
<dbReference type="InterPro" id="IPR034289">
    <property type="entry name" value="CuRO_3_LCC"/>
</dbReference>
<keyword evidence="6 12" id="KW-0964">Secreted</keyword>
<proteinExistence type="inferred from homology"/>
<dbReference type="PROSITE" id="PS00079">
    <property type="entry name" value="MULTICOPPER_OXIDASE1"/>
    <property type="match status" value="1"/>
</dbReference>
<dbReference type="CDD" id="cd13875">
    <property type="entry name" value="CuRO_2_LCC_plant"/>
    <property type="match status" value="1"/>
</dbReference>
<evidence type="ECO:0000256" key="2">
    <source>
        <dbReference type="ARBA" id="ARBA00004271"/>
    </source>
</evidence>
<evidence type="ECO:0000256" key="4">
    <source>
        <dbReference type="ARBA" id="ARBA00012297"/>
    </source>
</evidence>
<feature type="domain" description="Plastocyanin-like" evidence="13">
    <location>
        <begin position="156"/>
        <end position="309"/>
    </location>
</feature>
<dbReference type="PROSITE" id="PS00080">
    <property type="entry name" value="MULTICOPPER_OXIDASE2"/>
    <property type="match status" value="1"/>
</dbReference>
<sequence length="558" mass="61464">MWKWGRVLVLMVCLFPAMVECIVRHYKFNVVMKNTTRLCATKPIVTINGKFPGPTLYAREGDTVLVKVVNHVKYNVSIHWHGIRQLQTGWADGPAYITQCPIQPGQNYIYNFTITGQRGTLLWHAHILWLRATVYGAIVVLPKRGVPYPFPKPHKEVVMILGEWWKSDVEAVINEATKSGFAPNVSDAHTINGYPGPLSSCSSKSSSKDGYTLKVKAGKTYMLRIINAALNEELFFKIAKHRLTVVEVDATYVKPFKTNTIVISPGQTTNVLLTADRTLGNYLVSVSPFMDSPIAVDNITATATVHYSGTLTTSPTTLITHPPQNATPVATNFTDALRSLNSKLYPANVPLTVDHSLLFTVSLGINPCLTCPNGNKVVADINNVSFVMPTTALLQAHFFNISGVFTDDFPGNPPVAFNYTGAPPTSLQTTNGTRLYRLSYNSTVQVVLQDTGIIAPENHPIHLHGFNFFVVGTGLGNYNPKKDPKKFNLVDPVERNTVGVPTGGWTAIRFRADNPGVWFMHCHLEVHTTWGLKMAFVVDNGKGPNESLLPPPRDLPTC</sequence>
<comment type="function">
    <text evidence="12">Lignin degradation and detoxification of lignin-derived products.</text>
</comment>
<comment type="subcellular location">
    <subcellularLocation>
        <location evidence="2 12">Secreted</location>
        <location evidence="2 12">Extracellular space</location>
        <location evidence="2 12">Apoplast</location>
    </subcellularLocation>
</comment>
<accession>A0A7J6V2V0</accession>
<gene>
    <name evidence="16" type="ORF">FRX31_031397</name>
</gene>
<dbReference type="InterPro" id="IPR017761">
    <property type="entry name" value="Laccase"/>
</dbReference>
<keyword evidence="8 12" id="KW-0677">Repeat</keyword>
<evidence type="ECO:0000256" key="1">
    <source>
        <dbReference type="ARBA" id="ARBA00000349"/>
    </source>
</evidence>
<dbReference type="CDD" id="cd13849">
    <property type="entry name" value="CuRO_1_LCC_plant"/>
    <property type="match status" value="1"/>
</dbReference>
<dbReference type="PANTHER" id="PTHR11709">
    <property type="entry name" value="MULTI-COPPER OXIDASE"/>
    <property type="match status" value="1"/>
</dbReference>
<evidence type="ECO:0000256" key="8">
    <source>
        <dbReference type="ARBA" id="ARBA00022737"/>
    </source>
</evidence>
<feature type="signal peptide" evidence="12">
    <location>
        <begin position="1"/>
        <end position="21"/>
    </location>
</feature>
<keyword evidence="11 12" id="KW-0439">Lignin degradation</keyword>
<evidence type="ECO:0000259" key="13">
    <source>
        <dbReference type="Pfam" id="PF00394"/>
    </source>
</evidence>
<dbReference type="PANTHER" id="PTHR11709:SF319">
    <property type="entry name" value="LACCASE-16"/>
    <property type="match status" value="1"/>
</dbReference>
<keyword evidence="7 12" id="KW-0479">Metal-binding</keyword>
<comment type="caution">
    <text evidence="16">The sequence shown here is derived from an EMBL/GenBank/DDBJ whole genome shotgun (WGS) entry which is preliminary data.</text>
</comment>
<dbReference type="Pfam" id="PF07731">
    <property type="entry name" value="Cu-oxidase_2"/>
    <property type="match status" value="1"/>
</dbReference>
<keyword evidence="17" id="KW-1185">Reference proteome</keyword>
<dbReference type="Proteomes" id="UP000554482">
    <property type="component" value="Unassembled WGS sequence"/>
</dbReference>
<evidence type="ECO:0000256" key="10">
    <source>
        <dbReference type="ARBA" id="ARBA00023008"/>
    </source>
</evidence>
<evidence type="ECO:0000313" key="17">
    <source>
        <dbReference type="Proteomes" id="UP000554482"/>
    </source>
</evidence>
<dbReference type="InterPro" id="IPR034285">
    <property type="entry name" value="CuRO_2_LCC"/>
</dbReference>
<evidence type="ECO:0000256" key="7">
    <source>
        <dbReference type="ARBA" id="ARBA00022723"/>
    </source>
</evidence>
<organism evidence="16 17">
    <name type="scientific">Thalictrum thalictroides</name>
    <name type="common">Rue-anemone</name>
    <name type="synonym">Anemone thalictroides</name>
    <dbReference type="NCBI Taxonomy" id="46969"/>
    <lineage>
        <taxon>Eukaryota</taxon>
        <taxon>Viridiplantae</taxon>
        <taxon>Streptophyta</taxon>
        <taxon>Embryophyta</taxon>
        <taxon>Tracheophyta</taxon>
        <taxon>Spermatophyta</taxon>
        <taxon>Magnoliopsida</taxon>
        <taxon>Ranunculales</taxon>
        <taxon>Ranunculaceae</taxon>
        <taxon>Thalictroideae</taxon>
        <taxon>Thalictrum</taxon>
    </lineage>
</organism>
<dbReference type="GO" id="GO:0046274">
    <property type="term" value="P:lignin catabolic process"/>
    <property type="evidence" value="ECO:0007669"/>
    <property type="project" value="UniProtKB-KW"/>
</dbReference>
<evidence type="ECO:0000256" key="5">
    <source>
        <dbReference type="ARBA" id="ARBA00022523"/>
    </source>
</evidence>
<dbReference type="InterPro" id="IPR008972">
    <property type="entry name" value="Cupredoxin"/>
</dbReference>
<evidence type="ECO:0000259" key="14">
    <source>
        <dbReference type="Pfam" id="PF07731"/>
    </source>
</evidence>
<protein>
    <recommendedName>
        <fullName evidence="4 12">Laccase</fullName>
        <ecNumber evidence="4 12">1.10.3.2</ecNumber>
    </recommendedName>
    <alternativeName>
        <fullName evidence="12">Benzenediol:oxygen oxidoreductase</fullName>
    </alternativeName>
    <alternativeName>
        <fullName evidence="12">Diphenol oxidase</fullName>
    </alternativeName>
    <alternativeName>
        <fullName evidence="12">Urishiol oxidase</fullName>
    </alternativeName>
</protein>
<dbReference type="InterPro" id="IPR045087">
    <property type="entry name" value="Cu-oxidase_fam"/>
</dbReference>
<dbReference type="SUPFAM" id="SSF49503">
    <property type="entry name" value="Cupredoxins"/>
    <property type="match status" value="3"/>
</dbReference>
<keyword evidence="5 12" id="KW-0052">Apoplast</keyword>
<dbReference type="Gene3D" id="2.60.40.420">
    <property type="entry name" value="Cupredoxins - blue copper proteins"/>
    <property type="match status" value="3"/>
</dbReference>
<feature type="chain" id="PRO_5029946207" description="Laccase" evidence="12">
    <location>
        <begin position="22"/>
        <end position="558"/>
    </location>
</feature>
<evidence type="ECO:0000256" key="3">
    <source>
        <dbReference type="ARBA" id="ARBA00010609"/>
    </source>
</evidence>
<dbReference type="EC" id="1.10.3.2" evidence="4 12"/>
<dbReference type="Pfam" id="PF07732">
    <property type="entry name" value="Cu-oxidase_3"/>
    <property type="match status" value="1"/>
</dbReference>
<dbReference type="InterPro" id="IPR034288">
    <property type="entry name" value="CuRO_1_LCC"/>
</dbReference>
<evidence type="ECO:0000256" key="12">
    <source>
        <dbReference type="RuleBase" id="RU361119"/>
    </source>
</evidence>
<evidence type="ECO:0000256" key="6">
    <source>
        <dbReference type="ARBA" id="ARBA00022525"/>
    </source>
</evidence>
<dbReference type="FunFam" id="2.60.40.420:FF:000049">
    <property type="entry name" value="Laccase"/>
    <property type="match status" value="1"/>
</dbReference>
<dbReference type="OrthoDB" id="2121828at2759"/>
<dbReference type="Pfam" id="PF00394">
    <property type="entry name" value="Cu-oxidase"/>
    <property type="match status" value="1"/>
</dbReference>
<comment type="catalytic activity">
    <reaction evidence="1 12">
        <text>4 hydroquinone + O2 = 4 benzosemiquinone + 2 H2O</text>
        <dbReference type="Rhea" id="RHEA:11276"/>
        <dbReference type="ChEBI" id="CHEBI:15377"/>
        <dbReference type="ChEBI" id="CHEBI:15379"/>
        <dbReference type="ChEBI" id="CHEBI:17594"/>
        <dbReference type="ChEBI" id="CHEBI:17977"/>
        <dbReference type="EC" id="1.10.3.2"/>
    </reaction>
</comment>
<dbReference type="AlphaFoldDB" id="A0A7J6V2V0"/>
<dbReference type="NCBIfam" id="TIGR03389">
    <property type="entry name" value="laccase"/>
    <property type="match status" value="1"/>
</dbReference>